<comment type="cofactor">
    <cofactor evidence="8">
        <name>a divalent metal cation</name>
        <dbReference type="ChEBI" id="CHEBI:60240"/>
    </cofactor>
    <text evidence="8">Binds 2 divalent metal cations per subunit.</text>
</comment>
<sequence>MDQKYQNLFERLKHYMELSAISRFEETIVDNLKLGIKVGSFEISRDKLGSVIFYKKSKKVNAPKVMIAAHMDEVGYMVRSIKDNGNLMVTPIGGIWPSTVIGTKAIVISSETKQQFVGVFGHTSIHIITNEKYKAAMTNDELYVDLGFKTKKEVEEHKINIGDQILMTGETVQLANNLVGGKAMDNRAGVTSLEFIANNVADLDLDCDLYLVGTVQEEVGTRGARTAVQIINPDIAFALDTGAAHDTTGAKEGTPVLGNGVSVLVKDGGTLPDPKLIKYLFEISKKHNIPAYKYVAGGGGTDAAELQFAPGGAAVMTISIPQRYLHSPIGVASLIDIQATIDLLTEFIKDLSPEKYQDRLQYK</sequence>
<dbReference type="Gene3D" id="2.40.30.40">
    <property type="entry name" value="Peptidase M42, domain 2"/>
    <property type="match status" value="1"/>
</dbReference>
<dbReference type="PANTHER" id="PTHR32481:SF0">
    <property type="entry name" value="AMINOPEPTIDASE YPDE-RELATED"/>
    <property type="match status" value="1"/>
</dbReference>
<dbReference type="PANTHER" id="PTHR32481">
    <property type="entry name" value="AMINOPEPTIDASE"/>
    <property type="match status" value="1"/>
</dbReference>
<dbReference type="InterPro" id="IPR008007">
    <property type="entry name" value="Peptidase_M42"/>
</dbReference>
<feature type="binding site" evidence="8">
    <location>
        <position position="70"/>
    </location>
    <ligand>
        <name>Zn(2+)</name>
        <dbReference type="ChEBI" id="CHEBI:29105"/>
        <label>1</label>
    </ligand>
</feature>
<dbReference type="AlphaFoldDB" id="A0A449ACX3"/>
<dbReference type="GO" id="GO:0006508">
    <property type="term" value="P:proteolysis"/>
    <property type="evidence" value="ECO:0007669"/>
    <property type="project" value="UniProtKB-KW"/>
</dbReference>
<gene>
    <name evidence="9" type="primary">ysdC_2</name>
    <name evidence="9" type="ORF">NCTC10118_00156</name>
</gene>
<evidence type="ECO:0000256" key="1">
    <source>
        <dbReference type="ARBA" id="ARBA00006272"/>
    </source>
</evidence>
<evidence type="ECO:0000313" key="10">
    <source>
        <dbReference type="Proteomes" id="UP000289952"/>
    </source>
</evidence>
<evidence type="ECO:0000256" key="2">
    <source>
        <dbReference type="ARBA" id="ARBA00022438"/>
    </source>
</evidence>
<dbReference type="PIRSF" id="PIRSF001123">
    <property type="entry name" value="PepA_GA"/>
    <property type="match status" value="1"/>
</dbReference>
<dbReference type="EC" id="3.4.11.-" evidence="9"/>
<feature type="active site" description="Proton acceptor" evidence="7">
    <location>
        <position position="217"/>
    </location>
</feature>
<dbReference type="Proteomes" id="UP000289952">
    <property type="component" value="Chromosome"/>
</dbReference>
<dbReference type="Pfam" id="PF05343">
    <property type="entry name" value="Peptidase_M42"/>
    <property type="match status" value="1"/>
</dbReference>
<dbReference type="GO" id="GO:0046872">
    <property type="term" value="F:metal ion binding"/>
    <property type="evidence" value="ECO:0007669"/>
    <property type="project" value="UniProtKB-UniRule"/>
</dbReference>
<dbReference type="EMBL" id="LR214972">
    <property type="protein sequence ID" value="VEU62833.1"/>
    <property type="molecule type" value="Genomic_DNA"/>
</dbReference>
<feature type="binding site" evidence="8">
    <location>
        <position position="185"/>
    </location>
    <ligand>
        <name>Zn(2+)</name>
        <dbReference type="ChEBI" id="CHEBI:29105"/>
        <label>1</label>
    </ligand>
</feature>
<feature type="binding site" evidence="8">
    <location>
        <position position="326"/>
    </location>
    <ligand>
        <name>Zn(2+)</name>
        <dbReference type="ChEBI" id="CHEBI:29105"/>
        <label>2</label>
    </ligand>
</feature>
<proteinExistence type="inferred from homology"/>
<dbReference type="InterPro" id="IPR023367">
    <property type="entry name" value="Peptidase_M42_dom2"/>
</dbReference>
<keyword evidence="2 9" id="KW-0031">Aminopeptidase</keyword>
<comment type="similarity">
    <text evidence="1 6">Belongs to the peptidase M42 family.</text>
</comment>
<organism evidence="9 10">
    <name type="scientific">Mycoplasmopsis bovirhinis</name>
    <dbReference type="NCBI Taxonomy" id="29553"/>
    <lineage>
        <taxon>Bacteria</taxon>
        <taxon>Bacillati</taxon>
        <taxon>Mycoplasmatota</taxon>
        <taxon>Mycoplasmoidales</taxon>
        <taxon>Metamycoplasmataceae</taxon>
        <taxon>Mycoplasmopsis</taxon>
    </lineage>
</organism>
<dbReference type="SUPFAM" id="SSF101821">
    <property type="entry name" value="Aminopeptidase/glucanase lid domain"/>
    <property type="match status" value="1"/>
</dbReference>
<feature type="binding site" evidence="8">
    <location>
        <position position="185"/>
    </location>
    <ligand>
        <name>Zn(2+)</name>
        <dbReference type="ChEBI" id="CHEBI:29105"/>
        <label>2</label>
    </ligand>
</feature>
<dbReference type="InterPro" id="IPR051464">
    <property type="entry name" value="Peptidase_M42_aminopept"/>
</dbReference>
<evidence type="ECO:0000256" key="3">
    <source>
        <dbReference type="ARBA" id="ARBA00022670"/>
    </source>
</evidence>
<evidence type="ECO:0000313" key="9">
    <source>
        <dbReference type="EMBL" id="VEU62833.1"/>
    </source>
</evidence>
<reference evidence="9 10" key="1">
    <citation type="submission" date="2019-01" db="EMBL/GenBank/DDBJ databases">
        <authorList>
            <consortium name="Pathogen Informatics"/>
        </authorList>
    </citation>
    <scope>NUCLEOTIDE SEQUENCE [LARGE SCALE GENOMIC DNA]</scope>
    <source>
        <strain evidence="9 10">NCTC10118</strain>
    </source>
</reference>
<feature type="binding site" evidence="8">
    <location>
        <position position="240"/>
    </location>
    <ligand>
        <name>Zn(2+)</name>
        <dbReference type="ChEBI" id="CHEBI:29105"/>
        <label>1</label>
    </ligand>
</feature>
<evidence type="ECO:0000256" key="7">
    <source>
        <dbReference type="PIRSR" id="PIRSR001123-1"/>
    </source>
</evidence>
<evidence type="ECO:0000256" key="4">
    <source>
        <dbReference type="ARBA" id="ARBA00022723"/>
    </source>
</evidence>
<keyword evidence="10" id="KW-1185">Reference proteome</keyword>
<keyword evidence="4 8" id="KW-0479">Metal-binding</keyword>
<evidence type="ECO:0000256" key="5">
    <source>
        <dbReference type="ARBA" id="ARBA00022801"/>
    </source>
</evidence>
<keyword evidence="3" id="KW-0645">Protease</keyword>
<name>A0A449ACX3_9BACT</name>
<keyword evidence="5 9" id="KW-0378">Hydrolase</keyword>
<dbReference type="OrthoDB" id="9772053at2"/>
<accession>A0A449ACX3</accession>
<dbReference type="Gene3D" id="3.40.630.10">
    <property type="entry name" value="Zn peptidases"/>
    <property type="match status" value="1"/>
</dbReference>
<dbReference type="SUPFAM" id="SSF53187">
    <property type="entry name" value="Zn-dependent exopeptidases"/>
    <property type="match status" value="1"/>
</dbReference>
<protein>
    <submittedName>
        <fullName evidence="9">Aminopeptidase ysdC</fullName>
        <ecNumber evidence="9">3.4.11.-</ecNumber>
    </submittedName>
</protein>
<evidence type="ECO:0000256" key="8">
    <source>
        <dbReference type="PIRSR" id="PIRSR001123-2"/>
    </source>
</evidence>
<feature type="binding site" evidence="8">
    <location>
        <position position="218"/>
    </location>
    <ligand>
        <name>Zn(2+)</name>
        <dbReference type="ChEBI" id="CHEBI:29105"/>
        <label>2</label>
    </ligand>
</feature>
<evidence type="ECO:0000256" key="6">
    <source>
        <dbReference type="PIRNR" id="PIRNR001123"/>
    </source>
</evidence>
<dbReference type="RefSeq" id="WP_129621033.1">
    <property type="nucleotide sequence ID" value="NZ_LR214972.1"/>
</dbReference>
<dbReference type="GO" id="GO:0004177">
    <property type="term" value="F:aminopeptidase activity"/>
    <property type="evidence" value="ECO:0007669"/>
    <property type="project" value="UniProtKB-UniRule"/>
</dbReference>